<evidence type="ECO:0000256" key="2">
    <source>
        <dbReference type="ARBA" id="ARBA00022741"/>
    </source>
</evidence>
<evidence type="ECO:0000313" key="8">
    <source>
        <dbReference type="Proteomes" id="UP000192611"/>
    </source>
</evidence>
<dbReference type="InterPro" id="IPR017959">
    <property type="entry name" value="Asn/Gln-tRNA_amidoTrfase_suB/E"/>
</dbReference>
<organism evidence="7 8">
    <name type="scientific">Candidatus Coatesbacteria bacterium 4484_99</name>
    <dbReference type="NCBI Taxonomy" id="1970774"/>
    <lineage>
        <taxon>Bacteria</taxon>
        <taxon>Candidatus Coatesiibacteriota</taxon>
    </lineage>
</organism>
<dbReference type="Gene3D" id="3.30.1360.30">
    <property type="entry name" value="GAD-like domain"/>
    <property type="match status" value="1"/>
</dbReference>
<protein>
    <submittedName>
        <fullName evidence="7">Glutamyl-tRNA(Gln) amidotransferase subunit E</fullName>
    </submittedName>
</protein>
<name>A0A1W9S101_9BACT</name>
<dbReference type="GO" id="GO:0050567">
    <property type="term" value="F:glutaminyl-tRNA synthase (glutamine-hydrolyzing) activity"/>
    <property type="evidence" value="ECO:0007669"/>
    <property type="project" value="TreeGrafter"/>
</dbReference>
<evidence type="ECO:0000256" key="4">
    <source>
        <dbReference type="ARBA" id="ARBA00022917"/>
    </source>
</evidence>
<dbReference type="Pfam" id="PF02934">
    <property type="entry name" value="GatB_N"/>
    <property type="match status" value="1"/>
</dbReference>
<dbReference type="EMBL" id="NATQ01000072">
    <property type="protein sequence ID" value="OQX90307.1"/>
    <property type="molecule type" value="Genomic_DNA"/>
</dbReference>
<dbReference type="Gene3D" id="1.10.150.380">
    <property type="entry name" value="GatB domain, N-terminal subdomain"/>
    <property type="match status" value="1"/>
</dbReference>
<dbReference type="SUPFAM" id="SSF55261">
    <property type="entry name" value="GAD domain-like"/>
    <property type="match status" value="1"/>
</dbReference>
<dbReference type="HAMAP" id="MF_00588">
    <property type="entry name" value="GatE"/>
    <property type="match status" value="1"/>
</dbReference>
<evidence type="ECO:0000256" key="5">
    <source>
        <dbReference type="ARBA" id="ARBA00047913"/>
    </source>
</evidence>
<dbReference type="InterPro" id="IPR014746">
    <property type="entry name" value="Gln_synth/guanido_kin_cat_dom"/>
</dbReference>
<dbReference type="PANTHER" id="PTHR11659:SF2">
    <property type="entry name" value="GLUTAMYL-TRNA(GLN) AMIDOTRANSFERASE SUBUNIT E"/>
    <property type="match status" value="1"/>
</dbReference>
<dbReference type="NCBIfam" id="NF003107">
    <property type="entry name" value="PRK04028.1"/>
    <property type="match status" value="1"/>
</dbReference>
<keyword evidence="1" id="KW-0436">Ligase</keyword>
<evidence type="ECO:0000256" key="1">
    <source>
        <dbReference type="ARBA" id="ARBA00022598"/>
    </source>
</evidence>
<dbReference type="NCBIfam" id="TIGR00134">
    <property type="entry name" value="gatE_arch"/>
    <property type="match status" value="1"/>
</dbReference>
<keyword evidence="2" id="KW-0547">Nucleotide-binding</keyword>
<dbReference type="InterPro" id="IPR018027">
    <property type="entry name" value="Asn/Gln_amidotransferase"/>
</dbReference>
<dbReference type="AlphaFoldDB" id="A0A1W9S101"/>
<dbReference type="GO" id="GO:0006412">
    <property type="term" value="P:translation"/>
    <property type="evidence" value="ECO:0007669"/>
    <property type="project" value="UniProtKB-KW"/>
</dbReference>
<dbReference type="InterPro" id="IPR006075">
    <property type="entry name" value="Asn/Gln-tRNA_Trfase_suB/E_cat"/>
</dbReference>
<evidence type="ECO:0000313" key="7">
    <source>
        <dbReference type="EMBL" id="OQX90307.1"/>
    </source>
</evidence>
<evidence type="ECO:0000259" key="6">
    <source>
        <dbReference type="SMART" id="SM00845"/>
    </source>
</evidence>
<dbReference type="GO" id="GO:0070681">
    <property type="term" value="P:glutaminyl-tRNAGln biosynthesis via transamidation"/>
    <property type="evidence" value="ECO:0007669"/>
    <property type="project" value="TreeGrafter"/>
</dbReference>
<dbReference type="GO" id="GO:0004812">
    <property type="term" value="F:aminoacyl-tRNA ligase activity"/>
    <property type="evidence" value="ECO:0007669"/>
    <property type="project" value="InterPro"/>
</dbReference>
<keyword evidence="7" id="KW-0808">Transferase</keyword>
<dbReference type="SUPFAM" id="SSF89095">
    <property type="entry name" value="GatB/YqeY motif"/>
    <property type="match status" value="1"/>
</dbReference>
<keyword evidence="4" id="KW-0648">Protein biosynthesis</keyword>
<dbReference type="InterPro" id="IPR042114">
    <property type="entry name" value="GatB_C_1"/>
</dbReference>
<reference evidence="8" key="1">
    <citation type="submission" date="2017-03" db="EMBL/GenBank/DDBJ databases">
        <title>Novel pathways for hydrocarbon cycling and metabolic interdependencies in hydrothermal sediment communities.</title>
        <authorList>
            <person name="Dombrowski N."/>
            <person name="Seitz K."/>
            <person name="Teske A."/>
            <person name="Baker B."/>
        </authorList>
    </citation>
    <scope>NUCLEOTIDE SEQUENCE [LARGE SCALE GENOMIC DNA]</scope>
</reference>
<comment type="caution">
    <text evidence="7">The sequence shown here is derived from an EMBL/GenBank/DDBJ whole genome shotgun (WGS) entry which is preliminary data.</text>
</comment>
<dbReference type="InterPro" id="IPR003789">
    <property type="entry name" value="Asn/Gln_tRNA_amidoTrase-B-like"/>
</dbReference>
<dbReference type="InterPro" id="IPR004414">
    <property type="entry name" value="GatE"/>
</dbReference>
<sequence>MRRREIVLGIPWEYFKDFDFTQLGFKCGLEVHYQLNTKKKLHCRCPAKMVDGEPDAATIRHMRPTLSELGEYDGTALMEFKTRKEVVYLLYDEVVCTYEMDDTPPFLINREALDIAIEIALMLNCHIVDEVHITRKQYLDGSIPTGFQRTAVVGINGYIPYKDRKIGVRHLTVEEDACREVSDVGHRITFKTDRLGIPLVEVITEPHMRTPWEVEEVAWMIGRTLRATGKVRRGIGSVRQDINVSIDGGTRVEIKGVPRIGLFAPLTAIEALRQKALLELREELLSRGFTAENMEFRVMDVGSEVSELICDALSKPIKSNMKFKMVEAKGWDDLLAFNVQPGKPFLHEISERVRVIACLDRLPNILSPSLITSITPDEVQWSKFLKKHSVEERSGIILVWGDEDDLKTAVDEIMIRMREATIGVVNETRQACSNGTTDFERILPGPNRMYPDTDHPPVPISNEHIKGIEVNLPERPWERAERYRRLGLSEHLVNELLDSKYQDTFDRVASEVAVNPTIIAKALAEDIKWIRREGYDTEKLSDERFVEIFRAYERGLFPRDILPSVIIMTIEDSRSIEVILREKGIEMVDKSEIASTVREVIKANNPTHLNNDARFRYLMGIIMRGLFGKAEGGKVAEILKDSLRNLSYR</sequence>
<dbReference type="SMART" id="SM00845">
    <property type="entry name" value="GatB_Yqey"/>
    <property type="match status" value="1"/>
</dbReference>
<dbReference type="SUPFAM" id="SSF55931">
    <property type="entry name" value="Glutamine synthetase/guanido kinase"/>
    <property type="match status" value="1"/>
</dbReference>
<dbReference type="Pfam" id="PF02637">
    <property type="entry name" value="GatB_Yqey"/>
    <property type="match status" value="1"/>
</dbReference>
<gene>
    <name evidence="7" type="ORF">B6D57_03810</name>
</gene>
<dbReference type="InterPro" id="IPR004115">
    <property type="entry name" value="GAD-like_sf"/>
</dbReference>
<dbReference type="GO" id="GO:0005524">
    <property type="term" value="F:ATP binding"/>
    <property type="evidence" value="ECO:0007669"/>
    <property type="project" value="UniProtKB-KW"/>
</dbReference>
<accession>A0A1W9S101</accession>
<dbReference type="GO" id="GO:0005737">
    <property type="term" value="C:cytoplasm"/>
    <property type="evidence" value="ECO:0007669"/>
    <property type="project" value="InterPro"/>
</dbReference>
<keyword evidence="3" id="KW-0067">ATP-binding</keyword>
<dbReference type="PANTHER" id="PTHR11659">
    <property type="entry name" value="GLUTAMYL-TRNA GLN AMIDOTRANSFERASE SUBUNIT B MITOCHONDRIAL AND PROKARYOTIC PET112-RELATED"/>
    <property type="match status" value="1"/>
</dbReference>
<comment type="catalytic activity">
    <reaction evidence="5">
        <text>L-glutamyl-tRNA(Gln) + L-glutamine + ATP + H2O = L-glutaminyl-tRNA(Gln) + L-glutamate + ADP + phosphate + H(+)</text>
        <dbReference type="Rhea" id="RHEA:17521"/>
        <dbReference type="Rhea" id="RHEA-COMP:9681"/>
        <dbReference type="Rhea" id="RHEA-COMP:9684"/>
        <dbReference type="ChEBI" id="CHEBI:15377"/>
        <dbReference type="ChEBI" id="CHEBI:15378"/>
        <dbReference type="ChEBI" id="CHEBI:29985"/>
        <dbReference type="ChEBI" id="CHEBI:30616"/>
        <dbReference type="ChEBI" id="CHEBI:43474"/>
        <dbReference type="ChEBI" id="CHEBI:58359"/>
        <dbReference type="ChEBI" id="CHEBI:78520"/>
        <dbReference type="ChEBI" id="CHEBI:78521"/>
        <dbReference type="ChEBI" id="CHEBI:456216"/>
    </reaction>
</comment>
<feature type="domain" description="Asn/Gln amidotransferase" evidence="6">
    <location>
        <begin position="503"/>
        <end position="643"/>
    </location>
</feature>
<dbReference type="GO" id="GO:0016740">
    <property type="term" value="F:transferase activity"/>
    <property type="evidence" value="ECO:0007669"/>
    <property type="project" value="UniProtKB-KW"/>
</dbReference>
<proteinExistence type="inferred from homology"/>
<dbReference type="Proteomes" id="UP000192611">
    <property type="component" value="Unassembled WGS sequence"/>
</dbReference>
<evidence type="ECO:0000256" key="3">
    <source>
        <dbReference type="ARBA" id="ARBA00022840"/>
    </source>
</evidence>